<gene>
    <name evidence="2" type="ORF">GCM10010911_52300</name>
</gene>
<reference evidence="2" key="2">
    <citation type="submission" date="2020-09" db="EMBL/GenBank/DDBJ databases">
        <authorList>
            <person name="Sun Q."/>
            <person name="Zhou Y."/>
        </authorList>
    </citation>
    <scope>NUCLEOTIDE SEQUENCE</scope>
    <source>
        <strain evidence="2">CGMCC 1.15178</strain>
    </source>
</reference>
<dbReference type="EMBL" id="BMHP01000004">
    <property type="protein sequence ID" value="GGD87430.1"/>
    <property type="molecule type" value="Genomic_DNA"/>
</dbReference>
<keyword evidence="1" id="KW-0812">Transmembrane</keyword>
<feature type="transmembrane region" description="Helical" evidence="1">
    <location>
        <begin position="6"/>
        <end position="24"/>
    </location>
</feature>
<keyword evidence="1" id="KW-1133">Transmembrane helix</keyword>
<organism evidence="2 3">
    <name type="scientific">Paenibacillus nasutitermitis</name>
    <dbReference type="NCBI Taxonomy" id="1652958"/>
    <lineage>
        <taxon>Bacteria</taxon>
        <taxon>Bacillati</taxon>
        <taxon>Bacillota</taxon>
        <taxon>Bacilli</taxon>
        <taxon>Bacillales</taxon>
        <taxon>Paenibacillaceae</taxon>
        <taxon>Paenibacillus</taxon>
    </lineage>
</organism>
<keyword evidence="1" id="KW-0472">Membrane</keyword>
<evidence type="ECO:0000313" key="3">
    <source>
        <dbReference type="Proteomes" id="UP000612456"/>
    </source>
</evidence>
<evidence type="ECO:0000256" key="1">
    <source>
        <dbReference type="SAM" id="Phobius"/>
    </source>
</evidence>
<sequence>MILWIVGYVIIIINDLQVVGQCIWRVRKGTRNHSAGAGQDQVKTDRVACLNGKIEQRRGDPAAIEAHDSTYISGYCHTIYKSNLAIAVELDNPGCS</sequence>
<accession>A0A916ZBX9</accession>
<dbReference type="AlphaFoldDB" id="A0A916ZBX9"/>
<reference evidence="2" key="1">
    <citation type="journal article" date="2014" name="Int. J. Syst. Evol. Microbiol.">
        <title>Complete genome sequence of Corynebacterium casei LMG S-19264T (=DSM 44701T), isolated from a smear-ripened cheese.</title>
        <authorList>
            <consortium name="US DOE Joint Genome Institute (JGI-PGF)"/>
            <person name="Walter F."/>
            <person name="Albersmeier A."/>
            <person name="Kalinowski J."/>
            <person name="Ruckert C."/>
        </authorList>
    </citation>
    <scope>NUCLEOTIDE SEQUENCE</scope>
    <source>
        <strain evidence="2">CGMCC 1.15178</strain>
    </source>
</reference>
<proteinExistence type="predicted"/>
<keyword evidence="3" id="KW-1185">Reference proteome</keyword>
<protein>
    <submittedName>
        <fullName evidence="2">Uncharacterized protein</fullName>
    </submittedName>
</protein>
<evidence type="ECO:0000313" key="2">
    <source>
        <dbReference type="EMBL" id="GGD87430.1"/>
    </source>
</evidence>
<name>A0A916ZBX9_9BACL</name>
<comment type="caution">
    <text evidence="2">The sequence shown here is derived from an EMBL/GenBank/DDBJ whole genome shotgun (WGS) entry which is preliminary data.</text>
</comment>
<dbReference type="Proteomes" id="UP000612456">
    <property type="component" value="Unassembled WGS sequence"/>
</dbReference>